<feature type="compositionally biased region" description="Basic residues" evidence="4">
    <location>
        <begin position="40"/>
        <end position="50"/>
    </location>
</feature>
<reference evidence="6" key="1">
    <citation type="journal article" date="2023" name="Nat. Commun.">
        <title>Diploid and tetraploid genomes of Acorus and the evolution of monocots.</title>
        <authorList>
            <person name="Ma L."/>
            <person name="Liu K.W."/>
            <person name="Li Z."/>
            <person name="Hsiao Y.Y."/>
            <person name="Qi Y."/>
            <person name="Fu T."/>
            <person name="Tang G.D."/>
            <person name="Zhang D."/>
            <person name="Sun W.H."/>
            <person name="Liu D.K."/>
            <person name="Li Y."/>
            <person name="Chen G.Z."/>
            <person name="Liu X.D."/>
            <person name="Liao X.Y."/>
            <person name="Jiang Y.T."/>
            <person name="Yu X."/>
            <person name="Hao Y."/>
            <person name="Huang J."/>
            <person name="Zhao X.W."/>
            <person name="Ke S."/>
            <person name="Chen Y.Y."/>
            <person name="Wu W.L."/>
            <person name="Hsu J.L."/>
            <person name="Lin Y.F."/>
            <person name="Huang M.D."/>
            <person name="Li C.Y."/>
            <person name="Huang L."/>
            <person name="Wang Z.W."/>
            <person name="Zhao X."/>
            <person name="Zhong W.Y."/>
            <person name="Peng D.H."/>
            <person name="Ahmad S."/>
            <person name="Lan S."/>
            <person name="Zhang J.S."/>
            <person name="Tsai W.C."/>
            <person name="Van de Peer Y."/>
            <person name="Liu Z.J."/>
        </authorList>
    </citation>
    <scope>NUCLEOTIDE SEQUENCE</scope>
    <source>
        <strain evidence="6">CP</strain>
    </source>
</reference>
<feature type="domain" description="Lipoxygenase" evidence="5">
    <location>
        <begin position="237"/>
        <end position="371"/>
    </location>
</feature>
<keyword evidence="1" id="KW-0479">Metal-binding</keyword>
<evidence type="ECO:0000256" key="3">
    <source>
        <dbReference type="ARBA" id="ARBA00023002"/>
    </source>
</evidence>
<protein>
    <recommendedName>
        <fullName evidence="5">Lipoxygenase domain-containing protein</fullName>
    </recommendedName>
</protein>
<comment type="caution">
    <text evidence="6">The sequence shown here is derived from an EMBL/GenBank/DDBJ whole genome shotgun (WGS) entry which is preliminary data.</text>
</comment>
<keyword evidence="3" id="KW-0560">Oxidoreductase</keyword>
<dbReference type="InterPro" id="IPR027433">
    <property type="entry name" value="Lipoxygenase_dom_3"/>
</dbReference>
<accession>A0AAV9EL41</accession>
<dbReference type="Proteomes" id="UP001180020">
    <property type="component" value="Unassembled WGS sequence"/>
</dbReference>
<dbReference type="Gene3D" id="1.20.245.10">
    <property type="entry name" value="Lipoxygenase-1, Domain 5"/>
    <property type="match status" value="1"/>
</dbReference>
<feature type="region of interest" description="Disordered" evidence="4">
    <location>
        <begin position="36"/>
        <end position="60"/>
    </location>
</feature>
<reference evidence="6" key="2">
    <citation type="submission" date="2023-06" db="EMBL/GenBank/DDBJ databases">
        <authorList>
            <person name="Ma L."/>
            <person name="Liu K.-W."/>
            <person name="Li Z."/>
            <person name="Hsiao Y.-Y."/>
            <person name="Qi Y."/>
            <person name="Fu T."/>
            <person name="Tang G."/>
            <person name="Zhang D."/>
            <person name="Sun W.-H."/>
            <person name="Liu D.-K."/>
            <person name="Li Y."/>
            <person name="Chen G.-Z."/>
            <person name="Liu X.-D."/>
            <person name="Liao X.-Y."/>
            <person name="Jiang Y.-T."/>
            <person name="Yu X."/>
            <person name="Hao Y."/>
            <person name="Huang J."/>
            <person name="Zhao X.-W."/>
            <person name="Ke S."/>
            <person name="Chen Y.-Y."/>
            <person name="Wu W.-L."/>
            <person name="Hsu J.-L."/>
            <person name="Lin Y.-F."/>
            <person name="Huang M.-D."/>
            <person name="Li C.-Y."/>
            <person name="Huang L."/>
            <person name="Wang Z.-W."/>
            <person name="Zhao X."/>
            <person name="Zhong W.-Y."/>
            <person name="Peng D.-H."/>
            <person name="Ahmad S."/>
            <person name="Lan S."/>
            <person name="Zhang J.-S."/>
            <person name="Tsai W.-C."/>
            <person name="Van De Peer Y."/>
            <person name="Liu Z.-J."/>
        </authorList>
    </citation>
    <scope>NUCLEOTIDE SEQUENCE</scope>
    <source>
        <strain evidence="6">CP</strain>
        <tissue evidence="6">Leaves</tissue>
    </source>
</reference>
<keyword evidence="2" id="KW-0223">Dioxygenase</keyword>
<evidence type="ECO:0000313" key="7">
    <source>
        <dbReference type="Proteomes" id="UP001180020"/>
    </source>
</evidence>
<feature type="compositionally biased region" description="Basic and acidic residues" evidence="4">
    <location>
        <begin position="51"/>
        <end position="60"/>
    </location>
</feature>
<dbReference type="GO" id="GO:0046872">
    <property type="term" value="F:metal ion binding"/>
    <property type="evidence" value="ECO:0007669"/>
    <property type="project" value="UniProtKB-KW"/>
</dbReference>
<gene>
    <name evidence="6" type="ORF">QJS10_CPA06g01741</name>
</gene>
<dbReference type="PRINTS" id="PR00468">
    <property type="entry name" value="PLTLPOXGNASE"/>
</dbReference>
<name>A0AAV9EL41_ACOCL</name>
<dbReference type="InterPro" id="IPR036226">
    <property type="entry name" value="LipOase_C_sf"/>
</dbReference>
<dbReference type="InterPro" id="IPR000907">
    <property type="entry name" value="LipOase"/>
</dbReference>
<dbReference type="AlphaFoldDB" id="A0AAV9EL41"/>
<evidence type="ECO:0000256" key="2">
    <source>
        <dbReference type="ARBA" id="ARBA00022964"/>
    </source>
</evidence>
<feature type="domain" description="Lipoxygenase" evidence="5">
    <location>
        <begin position="1"/>
        <end position="190"/>
    </location>
</feature>
<evidence type="ECO:0000259" key="5">
    <source>
        <dbReference type="PROSITE" id="PS51393"/>
    </source>
</evidence>
<dbReference type="PANTHER" id="PTHR11771">
    <property type="entry name" value="LIPOXYGENASE"/>
    <property type="match status" value="1"/>
</dbReference>
<dbReference type="EMBL" id="JAUJYO010000006">
    <property type="protein sequence ID" value="KAK1314215.1"/>
    <property type="molecule type" value="Genomic_DNA"/>
</dbReference>
<dbReference type="GO" id="GO:0034440">
    <property type="term" value="P:lipid oxidation"/>
    <property type="evidence" value="ECO:0007669"/>
    <property type="project" value="InterPro"/>
</dbReference>
<dbReference type="SUPFAM" id="SSF48484">
    <property type="entry name" value="Lipoxigenase"/>
    <property type="match status" value="1"/>
</dbReference>
<keyword evidence="7" id="KW-1185">Reference proteome</keyword>
<sequence length="371" mass="42775">MGERKFFERIYDYDVYNDLGGPDECDDMARPVLGGQTHPYPRRCRTGRPRTNKDPRSEKRNKFMYVPRDEGFSEAKELQYCTKSFKCMVQELFPSEHAFPFFDDINSLFHGCAKLPTPHHPEGCFLTTLRGIVNTIVNGRRDLLLFETPAMIERTSRDKFSWLRDEEFSRQTLAGLNPLSIQLVQDQRPREGEPHRRQWHHRVLVLPAKYSMELSSVAYARLWRFDMEALPTDLIRRPTIARANMPTEAGRPAEELERFLAKPERALLECFPSQAQAKQIMAVLGVLSCHSPDEEYIGERLEPAWAEDAVVRKAFMRFNERLMEIERIIDARNADVRLKNRTGAGVVPYELLKPFSKPGVTGMGVPASISI</sequence>
<dbReference type="Gene3D" id="4.10.375.10">
    <property type="entry name" value="Lipoxygenase-1, Domain 2"/>
    <property type="match status" value="1"/>
</dbReference>
<evidence type="ECO:0000256" key="1">
    <source>
        <dbReference type="ARBA" id="ARBA00022723"/>
    </source>
</evidence>
<dbReference type="InterPro" id="IPR001246">
    <property type="entry name" value="LipOase_plant"/>
</dbReference>
<dbReference type="Gene3D" id="4.10.372.10">
    <property type="entry name" value="Lipoxygenase-1, Domain 3"/>
    <property type="match status" value="1"/>
</dbReference>
<dbReference type="InterPro" id="IPR013819">
    <property type="entry name" value="LipOase_C"/>
</dbReference>
<evidence type="ECO:0000256" key="4">
    <source>
        <dbReference type="SAM" id="MobiDB-lite"/>
    </source>
</evidence>
<proteinExistence type="predicted"/>
<evidence type="ECO:0000313" key="6">
    <source>
        <dbReference type="EMBL" id="KAK1314215.1"/>
    </source>
</evidence>
<dbReference type="Pfam" id="PF00305">
    <property type="entry name" value="Lipoxygenase"/>
    <property type="match status" value="2"/>
</dbReference>
<dbReference type="GO" id="GO:0016702">
    <property type="term" value="F:oxidoreductase activity, acting on single donors with incorporation of molecular oxygen, incorporation of two atoms of oxygen"/>
    <property type="evidence" value="ECO:0007669"/>
    <property type="project" value="InterPro"/>
</dbReference>
<dbReference type="PROSITE" id="PS51393">
    <property type="entry name" value="LIPOXYGENASE_3"/>
    <property type="match status" value="2"/>
</dbReference>
<organism evidence="6 7">
    <name type="scientific">Acorus calamus</name>
    <name type="common">Sweet flag</name>
    <dbReference type="NCBI Taxonomy" id="4465"/>
    <lineage>
        <taxon>Eukaryota</taxon>
        <taxon>Viridiplantae</taxon>
        <taxon>Streptophyta</taxon>
        <taxon>Embryophyta</taxon>
        <taxon>Tracheophyta</taxon>
        <taxon>Spermatophyta</taxon>
        <taxon>Magnoliopsida</taxon>
        <taxon>Liliopsida</taxon>
        <taxon>Acoraceae</taxon>
        <taxon>Acorus</taxon>
    </lineage>
</organism>